<dbReference type="EMBL" id="LR798232">
    <property type="protein sequence ID" value="CAB5212372.1"/>
    <property type="molecule type" value="Genomic_DNA"/>
</dbReference>
<protein>
    <submittedName>
        <fullName evidence="1">Uncharacterized protein</fullName>
    </submittedName>
</protein>
<proteinExistence type="predicted"/>
<gene>
    <name evidence="1" type="ORF">UFOVP192_10</name>
</gene>
<reference evidence="1" key="1">
    <citation type="submission" date="2020-05" db="EMBL/GenBank/DDBJ databases">
        <authorList>
            <person name="Chiriac C."/>
            <person name="Salcher M."/>
            <person name="Ghai R."/>
            <person name="Kavagutti S V."/>
        </authorList>
    </citation>
    <scope>NUCLEOTIDE SEQUENCE</scope>
</reference>
<sequence>MKAFPQKYPIDASQPHHWIDNPLDRGMDLRDYFASKAMVAILAEEMRTYKALEFTDNGEEIPSTDLKWISHRAYYMADAMMESRSIK</sequence>
<organism evidence="1">
    <name type="scientific">uncultured Caudovirales phage</name>
    <dbReference type="NCBI Taxonomy" id="2100421"/>
    <lineage>
        <taxon>Viruses</taxon>
        <taxon>Duplodnaviria</taxon>
        <taxon>Heunggongvirae</taxon>
        <taxon>Uroviricota</taxon>
        <taxon>Caudoviricetes</taxon>
        <taxon>Peduoviridae</taxon>
        <taxon>Maltschvirus</taxon>
        <taxon>Maltschvirus maltsch</taxon>
    </lineage>
</organism>
<name>A0A6J7WED7_9CAUD</name>
<accession>A0A6J7WED7</accession>
<evidence type="ECO:0000313" key="1">
    <source>
        <dbReference type="EMBL" id="CAB5212372.1"/>
    </source>
</evidence>